<accession>A0A9P5PB51</accession>
<dbReference type="AlphaFoldDB" id="A0A9P5PB51"/>
<feature type="region of interest" description="Disordered" evidence="1">
    <location>
        <begin position="417"/>
        <end position="483"/>
    </location>
</feature>
<dbReference type="OrthoDB" id="2690880at2759"/>
<feature type="region of interest" description="Disordered" evidence="1">
    <location>
        <begin position="26"/>
        <end position="73"/>
    </location>
</feature>
<protein>
    <submittedName>
        <fullName evidence="2">Uncharacterized protein</fullName>
    </submittedName>
</protein>
<dbReference type="EMBL" id="JADNRY010000192">
    <property type="protein sequence ID" value="KAF9061731.1"/>
    <property type="molecule type" value="Genomic_DNA"/>
</dbReference>
<evidence type="ECO:0000313" key="2">
    <source>
        <dbReference type="EMBL" id="KAF9061731.1"/>
    </source>
</evidence>
<dbReference type="Proteomes" id="UP000772434">
    <property type="component" value="Unassembled WGS sequence"/>
</dbReference>
<name>A0A9P5PB51_9AGAR</name>
<evidence type="ECO:0000313" key="3">
    <source>
        <dbReference type="Proteomes" id="UP000772434"/>
    </source>
</evidence>
<keyword evidence="3" id="KW-1185">Reference proteome</keyword>
<sequence length="626" mass="68296">MEDQEPAQNSAGQWFPNSSGFNINNCIFTYHSGPPQTTASPSTADDSRNPRPGFPPSHSAQQSQRALSSLPSDLSVSTVPIRITSEGSSTYHPAAYPTPPITPTITPALPESPPSLHTDYIRSPSSALASASISGASAAHAQSDNELYSQLLLPKKRGFPLWDPKPDVHLPDAYRAMGTSIGDVGYLDGDGTFNYLFNVCCLADDEVNVAGVPDGFRRLDVGPRDIRESEYDPASCIASHPSSVVQNVIPRQTEEEQIQGVPDEVGAGLVIKCHSSKGALLMLPEGGKRIDHKDVAQFRTYAKDYGKSWFSYTHQSSAQSLYLVTGCDKVRAWGMACFSDAVGQVHLELVPRAPGDGGARPKYRFTRKDFAATCSGADGKLQNQCVFLRGHRITLRKNPLHRKERVQVSAFPGLDISDGNLKSKGQNSSPSSSGLKRYFSGSSSGTGGSENLNSIRSGSHPSSQHSGSTEGNKASDSDSDDSLYFRAEPYHPSDVLNRWILSRHPEVDIAITHDDDWMGVIREASLPFVYLCGVNLKTCFHQEEEIPEDEELVRRIIEKGWIQIEKDNKGVCYGYFVEPHSVYSNDPKPFDIVVRKPTKRPSPTMSDSSQGSTLVDDREGTIVFKG</sequence>
<feature type="compositionally biased region" description="Low complexity" evidence="1">
    <location>
        <begin position="454"/>
        <end position="468"/>
    </location>
</feature>
<feature type="compositionally biased region" description="Polar residues" evidence="1">
    <location>
        <begin position="601"/>
        <end position="613"/>
    </location>
</feature>
<gene>
    <name evidence="2" type="ORF">BDP27DRAFT_1428652</name>
</gene>
<evidence type="ECO:0000256" key="1">
    <source>
        <dbReference type="SAM" id="MobiDB-lite"/>
    </source>
</evidence>
<comment type="caution">
    <text evidence="2">The sequence shown here is derived from an EMBL/GenBank/DDBJ whole genome shotgun (WGS) entry which is preliminary data.</text>
</comment>
<feature type="compositionally biased region" description="Low complexity" evidence="1">
    <location>
        <begin position="57"/>
        <end position="72"/>
    </location>
</feature>
<feature type="region of interest" description="Disordered" evidence="1">
    <location>
        <begin position="597"/>
        <end position="626"/>
    </location>
</feature>
<organism evidence="2 3">
    <name type="scientific">Rhodocollybia butyracea</name>
    <dbReference type="NCBI Taxonomy" id="206335"/>
    <lineage>
        <taxon>Eukaryota</taxon>
        <taxon>Fungi</taxon>
        <taxon>Dikarya</taxon>
        <taxon>Basidiomycota</taxon>
        <taxon>Agaricomycotina</taxon>
        <taxon>Agaricomycetes</taxon>
        <taxon>Agaricomycetidae</taxon>
        <taxon>Agaricales</taxon>
        <taxon>Marasmiineae</taxon>
        <taxon>Omphalotaceae</taxon>
        <taxon>Rhodocollybia</taxon>
    </lineage>
</organism>
<reference evidence="2" key="1">
    <citation type="submission" date="2020-11" db="EMBL/GenBank/DDBJ databases">
        <authorList>
            <consortium name="DOE Joint Genome Institute"/>
            <person name="Ahrendt S."/>
            <person name="Riley R."/>
            <person name="Andreopoulos W."/>
            <person name="Labutti K."/>
            <person name="Pangilinan J."/>
            <person name="Ruiz-Duenas F.J."/>
            <person name="Barrasa J.M."/>
            <person name="Sanchez-Garcia M."/>
            <person name="Camarero S."/>
            <person name="Miyauchi S."/>
            <person name="Serrano A."/>
            <person name="Linde D."/>
            <person name="Babiker R."/>
            <person name="Drula E."/>
            <person name="Ayuso-Fernandez I."/>
            <person name="Pacheco R."/>
            <person name="Padilla G."/>
            <person name="Ferreira P."/>
            <person name="Barriuso J."/>
            <person name="Kellner H."/>
            <person name="Castanera R."/>
            <person name="Alfaro M."/>
            <person name="Ramirez L."/>
            <person name="Pisabarro A.G."/>
            <person name="Kuo A."/>
            <person name="Tritt A."/>
            <person name="Lipzen A."/>
            <person name="He G."/>
            <person name="Yan M."/>
            <person name="Ng V."/>
            <person name="Cullen D."/>
            <person name="Martin F."/>
            <person name="Rosso M.-N."/>
            <person name="Henrissat B."/>
            <person name="Hibbett D."/>
            <person name="Martinez A.T."/>
            <person name="Grigoriev I.V."/>
        </authorList>
    </citation>
    <scope>NUCLEOTIDE SEQUENCE</scope>
    <source>
        <strain evidence="2">AH 40177</strain>
    </source>
</reference>
<proteinExistence type="predicted"/>
<feature type="compositionally biased region" description="Polar residues" evidence="1">
    <location>
        <begin position="34"/>
        <end position="44"/>
    </location>
</feature>